<comment type="caution">
    <text evidence="8">The sequence shown here is derived from an EMBL/GenBank/DDBJ whole genome shotgun (WGS) entry which is preliminary data.</text>
</comment>
<dbReference type="NCBIfam" id="TIGR00589">
    <property type="entry name" value="ogt"/>
    <property type="match status" value="1"/>
</dbReference>
<protein>
    <submittedName>
        <fullName evidence="8">Cysteine methyltransferase</fullName>
    </submittedName>
</protein>
<dbReference type="GO" id="GO:0003908">
    <property type="term" value="F:methylated-DNA-[protein]-cysteine S-methyltransferase activity"/>
    <property type="evidence" value="ECO:0007669"/>
    <property type="project" value="UniProtKB-EC"/>
</dbReference>
<dbReference type="GO" id="GO:0006281">
    <property type="term" value="P:DNA repair"/>
    <property type="evidence" value="ECO:0007669"/>
    <property type="project" value="UniProtKB-KW"/>
</dbReference>
<dbReference type="InterPro" id="IPR036217">
    <property type="entry name" value="MethylDNA_cys_MeTrfase_DNAb"/>
</dbReference>
<accession>A0A0W1R968</accession>
<evidence type="ECO:0000259" key="7">
    <source>
        <dbReference type="Pfam" id="PF01035"/>
    </source>
</evidence>
<dbReference type="OrthoDB" id="372118at2157"/>
<dbReference type="RefSeq" id="WP_058581347.1">
    <property type="nucleotide sequence ID" value="NZ_LOPU01000018.1"/>
</dbReference>
<evidence type="ECO:0000256" key="2">
    <source>
        <dbReference type="ARBA" id="ARBA00022603"/>
    </source>
</evidence>
<dbReference type="InterPro" id="IPR001497">
    <property type="entry name" value="MethylDNA_cys_MeTrfase_AS"/>
</dbReference>
<dbReference type="Proteomes" id="UP000054387">
    <property type="component" value="Unassembled WGS sequence"/>
</dbReference>
<reference evidence="8 9" key="1">
    <citation type="submission" date="2015-12" db="EMBL/GenBank/DDBJ databases">
        <title>Haloprofundus marisrubri gen. nov., sp. nov., an extremely halophilic archaeon isolated from the Discovery deep brine-seawater interface in the Red Sea.</title>
        <authorList>
            <person name="Zhang G."/>
            <person name="Stingl U."/>
            <person name="Rashid M."/>
        </authorList>
    </citation>
    <scope>NUCLEOTIDE SEQUENCE [LARGE SCALE GENOMIC DNA]</scope>
    <source>
        <strain evidence="8 9">SB9</strain>
    </source>
</reference>
<dbReference type="EMBL" id="LOPU01000018">
    <property type="protein sequence ID" value="KTG09992.1"/>
    <property type="molecule type" value="Genomic_DNA"/>
</dbReference>
<organism evidence="8 9">
    <name type="scientific">Haloprofundus marisrubri</name>
    <dbReference type="NCBI Taxonomy" id="1514971"/>
    <lineage>
        <taxon>Archaea</taxon>
        <taxon>Methanobacteriati</taxon>
        <taxon>Methanobacteriota</taxon>
        <taxon>Stenosarchaea group</taxon>
        <taxon>Halobacteria</taxon>
        <taxon>Halobacteriales</taxon>
        <taxon>Haloferacaceae</taxon>
        <taxon>Haloprofundus</taxon>
    </lineage>
</organism>
<dbReference type="Pfam" id="PF01035">
    <property type="entry name" value="DNA_binding_1"/>
    <property type="match status" value="1"/>
</dbReference>
<dbReference type="PANTHER" id="PTHR10815:SF13">
    <property type="entry name" value="METHYLATED-DNA--PROTEIN-CYSTEINE METHYLTRANSFERASE"/>
    <property type="match status" value="1"/>
</dbReference>
<keyword evidence="4" id="KW-0227">DNA damage</keyword>
<evidence type="ECO:0000256" key="6">
    <source>
        <dbReference type="ARBA" id="ARBA00049348"/>
    </source>
</evidence>
<dbReference type="STRING" id="1514971.AUR64_10320"/>
<evidence type="ECO:0000256" key="4">
    <source>
        <dbReference type="ARBA" id="ARBA00022763"/>
    </source>
</evidence>
<keyword evidence="5" id="KW-0234">DNA repair</keyword>
<comment type="catalytic activity">
    <reaction evidence="6">
        <text>a 6-O-methyl-2'-deoxyguanosine in DNA + L-cysteinyl-[protein] = S-methyl-L-cysteinyl-[protein] + a 2'-deoxyguanosine in DNA</text>
        <dbReference type="Rhea" id="RHEA:24000"/>
        <dbReference type="Rhea" id="RHEA-COMP:10131"/>
        <dbReference type="Rhea" id="RHEA-COMP:10132"/>
        <dbReference type="Rhea" id="RHEA-COMP:11367"/>
        <dbReference type="Rhea" id="RHEA-COMP:11368"/>
        <dbReference type="ChEBI" id="CHEBI:29950"/>
        <dbReference type="ChEBI" id="CHEBI:82612"/>
        <dbReference type="ChEBI" id="CHEBI:85445"/>
        <dbReference type="ChEBI" id="CHEBI:85448"/>
        <dbReference type="EC" id="2.1.1.63"/>
    </reaction>
</comment>
<proteinExistence type="predicted"/>
<dbReference type="Gene3D" id="1.10.10.10">
    <property type="entry name" value="Winged helix-like DNA-binding domain superfamily/Winged helix DNA-binding domain"/>
    <property type="match status" value="1"/>
</dbReference>
<evidence type="ECO:0000313" key="9">
    <source>
        <dbReference type="Proteomes" id="UP000054387"/>
    </source>
</evidence>
<gene>
    <name evidence="8" type="ORF">AUR64_10320</name>
</gene>
<dbReference type="GO" id="GO:0032259">
    <property type="term" value="P:methylation"/>
    <property type="evidence" value="ECO:0007669"/>
    <property type="project" value="UniProtKB-KW"/>
</dbReference>
<evidence type="ECO:0000256" key="5">
    <source>
        <dbReference type="ARBA" id="ARBA00023204"/>
    </source>
</evidence>
<name>A0A0W1R968_9EURY</name>
<dbReference type="CDD" id="cd06445">
    <property type="entry name" value="ATase"/>
    <property type="match status" value="1"/>
</dbReference>
<evidence type="ECO:0000313" key="8">
    <source>
        <dbReference type="EMBL" id="KTG09992.1"/>
    </source>
</evidence>
<sequence length="131" mass="13991">MDVTLFGTTLTLDETAVSVSPDELRRQVADYESGERQAFEMDLHRPAGFTGAVMEAMAEIPYGETRTYGQLAASLDTAPVAVGQACGRNPLPLVVPCHRVVGADSLGGYSAGGDDGLALKRRLLDHERANR</sequence>
<dbReference type="InterPro" id="IPR036388">
    <property type="entry name" value="WH-like_DNA-bd_sf"/>
</dbReference>
<keyword evidence="3 8" id="KW-0808">Transferase</keyword>
<keyword evidence="2 8" id="KW-0489">Methyltransferase</keyword>
<feature type="domain" description="Methylated-DNA-[protein]-cysteine S-methyltransferase DNA binding" evidence="7">
    <location>
        <begin position="49"/>
        <end position="128"/>
    </location>
</feature>
<dbReference type="PROSITE" id="PS00374">
    <property type="entry name" value="MGMT"/>
    <property type="match status" value="1"/>
</dbReference>
<evidence type="ECO:0000256" key="3">
    <source>
        <dbReference type="ARBA" id="ARBA00022679"/>
    </source>
</evidence>
<dbReference type="AlphaFoldDB" id="A0A0W1R968"/>
<dbReference type="SUPFAM" id="SSF46767">
    <property type="entry name" value="Methylated DNA-protein cysteine methyltransferase, C-terminal domain"/>
    <property type="match status" value="1"/>
</dbReference>
<comment type="catalytic activity">
    <reaction evidence="1">
        <text>a 4-O-methyl-thymidine in DNA + L-cysteinyl-[protein] = a thymidine in DNA + S-methyl-L-cysteinyl-[protein]</text>
        <dbReference type="Rhea" id="RHEA:53428"/>
        <dbReference type="Rhea" id="RHEA-COMP:10131"/>
        <dbReference type="Rhea" id="RHEA-COMP:10132"/>
        <dbReference type="Rhea" id="RHEA-COMP:13555"/>
        <dbReference type="Rhea" id="RHEA-COMP:13556"/>
        <dbReference type="ChEBI" id="CHEBI:29950"/>
        <dbReference type="ChEBI" id="CHEBI:82612"/>
        <dbReference type="ChEBI" id="CHEBI:137386"/>
        <dbReference type="ChEBI" id="CHEBI:137387"/>
        <dbReference type="EC" id="2.1.1.63"/>
    </reaction>
</comment>
<keyword evidence="9" id="KW-1185">Reference proteome</keyword>
<dbReference type="InterPro" id="IPR014048">
    <property type="entry name" value="MethylDNA_cys_MeTrfase_DNA-bd"/>
</dbReference>
<evidence type="ECO:0000256" key="1">
    <source>
        <dbReference type="ARBA" id="ARBA00001286"/>
    </source>
</evidence>
<dbReference type="PANTHER" id="PTHR10815">
    <property type="entry name" value="METHYLATED-DNA--PROTEIN-CYSTEINE METHYLTRANSFERASE"/>
    <property type="match status" value="1"/>
</dbReference>